<dbReference type="VEuPathDB" id="FungiDB:DIURU_001677"/>
<evidence type="ECO:0000256" key="9">
    <source>
        <dbReference type="ARBA" id="ARBA00041273"/>
    </source>
</evidence>
<evidence type="ECO:0000256" key="11">
    <source>
        <dbReference type="SAM" id="MobiDB-lite"/>
    </source>
</evidence>
<evidence type="ECO:0000256" key="10">
    <source>
        <dbReference type="SAM" id="Coils"/>
    </source>
</evidence>
<evidence type="ECO:0000313" key="14">
    <source>
        <dbReference type="Proteomes" id="UP000449547"/>
    </source>
</evidence>
<evidence type="ECO:0000259" key="12">
    <source>
        <dbReference type="PROSITE" id="PS50195"/>
    </source>
</evidence>
<reference evidence="13 14" key="1">
    <citation type="submission" date="2019-07" db="EMBL/GenBank/DDBJ databases">
        <title>Genome assembly of two rare yeast pathogens: Diutina rugosa and Trichomonascus ciferrii.</title>
        <authorList>
            <person name="Mixao V."/>
            <person name="Saus E."/>
            <person name="Hansen A."/>
            <person name="Lass-Flor C."/>
            <person name="Gabaldon T."/>
        </authorList>
    </citation>
    <scope>NUCLEOTIDE SEQUENCE [LARGE SCALE GENOMIC DNA]</scope>
    <source>
        <strain evidence="13 14">CBS 613</strain>
    </source>
</reference>
<dbReference type="PROSITE" id="PS50195">
    <property type="entry name" value="PX"/>
    <property type="match status" value="1"/>
</dbReference>
<dbReference type="GO" id="GO:0000422">
    <property type="term" value="P:autophagy of mitochondrion"/>
    <property type="evidence" value="ECO:0007669"/>
    <property type="project" value="TreeGrafter"/>
</dbReference>
<feature type="region of interest" description="Disordered" evidence="11">
    <location>
        <begin position="1"/>
        <end position="111"/>
    </location>
</feature>
<dbReference type="SUPFAM" id="SSF64268">
    <property type="entry name" value="PX domain"/>
    <property type="match status" value="1"/>
</dbReference>
<comment type="subcellular location">
    <subcellularLocation>
        <location evidence="2">Cytoplasm</location>
    </subcellularLocation>
    <subcellularLocation>
        <location evidence="1">Endomembrane system</location>
        <topology evidence="1">Peripheral membrane protein</topology>
    </subcellularLocation>
</comment>
<evidence type="ECO:0000256" key="1">
    <source>
        <dbReference type="ARBA" id="ARBA00004184"/>
    </source>
</evidence>
<evidence type="ECO:0000256" key="3">
    <source>
        <dbReference type="ARBA" id="ARBA00010883"/>
    </source>
</evidence>
<dbReference type="Gene3D" id="3.30.1520.10">
    <property type="entry name" value="Phox-like domain"/>
    <property type="match status" value="1"/>
</dbReference>
<dbReference type="GO" id="GO:0035091">
    <property type="term" value="F:phosphatidylinositol binding"/>
    <property type="evidence" value="ECO:0007669"/>
    <property type="project" value="InterPro"/>
</dbReference>
<keyword evidence="4" id="KW-0813">Transport</keyword>
<name>A0A642UYH9_DIURU</name>
<feature type="compositionally biased region" description="Acidic residues" evidence="11">
    <location>
        <begin position="47"/>
        <end position="57"/>
    </location>
</feature>
<dbReference type="OrthoDB" id="205639at2759"/>
<evidence type="ECO:0000256" key="6">
    <source>
        <dbReference type="ARBA" id="ARBA00023121"/>
    </source>
</evidence>
<comment type="similarity">
    <text evidence="3">Belongs to the sorting nexin family.</text>
</comment>
<dbReference type="GO" id="GO:0061709">
    <property type="term" value="P:reticulophagy"/>
    <property type="evidence" value="ECO:0007669"/>
    <property type="project" value="TreeGrafter"/>
</dbReference>
<feature type="compositionally biased region" description="Polar residues" evidence="11">
    <location>
        <begin position="1"/>
        <end position="11"/>
    </location>
</feature>
<dbReference type="GO" id="GO:0000407">
    <property type="term" value="C:phagophore assembly site"/>
    <property type="evidence" value="ECO:0007669"/>
    <property type="project" value="TreeGrafter"/>
</dbReference>
<gene>
    <name evidence="13" type="ORF">DIURU_001677</name>
</gene>
<evidence type="ECO:0000256" key="5">
    <source>
        <dbReference type="ARBA" id="ARBA00022490"/>
    </source>
</evidence>
<dbReference type="SMART" id="SM00312">
    <property type="entry name" value="PX"/>
    <property type="match status" value="1"/>
</dbReference>
<evidence type="ECO:0000256" key="7">
    <source>
        <dbReference type="ARBA" id="ARBA00023136"/>
    </source>
</evidence>
<proteinExistence type="inferred from homology"/>
<dbReference type="EMBL" id="SWFT01000050">
    <property type="protein sequence ID" value="KAA8905249.1"/>
    <property type="molecule type" value="Genomic_DNA"/>
</dbReference>
<dbReference type="Proteomes" id="UP000449547">
    <property type="component" value="Unassembled WGS sequence"/>
</dbReference>
<keyword evidence="10" id="KW-0175">Coiled coil</keyword>
<dbReference type="OMA" id="HKKETNR"/>
<accession>A0A642UYH9</accession>
<dbReference type="InterPro" id="IPR036871">
    <property type="entry name" value="PX_dom_sf"/>
</dbReference>
<dbReference type="GO" id="GO:0032456">
    <property type="term" value="P:endocytic recycling"/>
    <property type="evidence" value="ECO:0007669"/>
    <property type="project" value="TreeGrafter"/>
</dbReference>
<evidence type="ECO:0000313" key="13">
    <source>
        <dbReference type="EMBL" id="KAA8905249.1"/>
    </source>
</evidence>
<dbReference type="PANTHER" id="PTHR45949">
    <property type="entry name" value="SORTING NEXIN-4"/>
    <property type="match status" value="1"/>
</dbReference>
<feature type="coiled-coil region" evidence="10">
    <location>
        <begin position="317"/>
        <end position="351"/>
    </location>
</feature>
<evidence type="ECO:0000256" key="4">
    <source>
        <dbReference type="ARBA" id="ARBA00022448"/>
    </source>
</evidence>
<feature type="coiled-coil region" evidence="10">
    <location>
        <begin position="504"/>
        <end position="538"/>
    </location>
</feature>
<dbReference type="InterPro" id="IPR001683">
    <property type="entry name" value="PX_dom"/>
</dbReference>
<dbReference type="Pfam" id="PF00787">
    <property type="entry name" value="PX"/>
    <property type="match status" value="1"/>
</dbReference>
<comment type="caution">
    <text evidence="13">The sequence shown here is derived from an EMBL/GenBank/DDBJ whole genome shotgun (WGS) entry which is preliminary data.</text>
</comment>
<sequence length="592" mass="66544">MNLSDQFTSIQLDRDDDDNRQSETREEAIEEESGSVAASDKSKDEDGRDSEDGDSDGDLLIPATTKDAPPQYEPVDPAPTSPELLSKSASPPHSSEVAEPTATKNDIPKISPSPELAVQQEESPVPPATDFSKYHELYTLESSVQQPIKDMDSSSKPFMNYLIVTKTNNPLVLKLNHLPVPEESDGNQVPDVVELSTRRRYGDFRYLHDSLSKDYPTLVIPPLPSKSNLKYLTGDTFSNAFIKKRLHSLNTFIRFITNHKILSQSSVFHLFISDLSDWNTFTKSLKLKDVEEQSGFGRMNEELADTFMNFMTPSKYKQENNKEILDISEKLKRLYENLVRLNRLFTKLNKKHNDLSFDYSQFSKQINKLSQVAASSDSNGAGTAAADSAMVNNFQVFAEALEYFADSWKNLHAYFDESFLVSLKNCAKYIVSLTNLINLQHNKRIDLQVLQDYHNKAQAELIAMGGTTSAASGAQGYQSQGLVGNTAQLIRDTLSTSASGSIGSASTDNKMAKVQSRINQLQHEIDIQTKLVNELTNNIVCEEYPNWDRFNKNEVKEAMVGMCDQQISFYQGLIDNWTDAEFKLLKRLDELN</sequence>
<protein>
    <recommendedName>
        <fullName evidence="8">Sorting nexin-4</fullName>
    </recommendedName>
    <alternativeName>
        <fullName evidence="9">Autophagy-related protein 24</fullName>
    </alternativeName>
</protein>
<dbReference type="InterPro" id="IPR027267">
    <property type="entry name" value="AH/BAR_dom_sf"/>
</dbReference>
<evidence type="ECO:0000256" key="2">
    <source>
        <dbReference type="ARBA" id="ARBA00004496"/>
    </source>
</evidence>
<feature type="compositionally biased region" description="Basic and acidic residues" evidence="11">
    <location>
        <begin position="17"/>
        <end position="27"/>
    </location>
</feature>
<dbReference type="GeneID" id="54780330"/>
<dbReference type="RefSeq" id="XP_034013635.1">
    <property type="nucleotide sequence ID" value="XM_034154246.1"/>
</dbReference>
<dbReference type="PANTHER" id="PTHR45949:SF2">
    <property type="entry name" value="SORTING NEXIN-4"/>
    <property type="match status" value="1"/>
</dbReference>
<dbReference type="AlphaFoldDB" id="A0A642UYH9"/>
<keyword evidence="5" id="KW-0963">Cytoplasm</keyword>
<organism evidence="13 14">
    <name type="scientific">Diutina rugosa</name>
    <name type="common">Yeast</name>
    <name type="synonym">Candida rugosa</name>
    <dbReference type="NCBI Taxonomy" id="5481"/>
    <lineage>
        <taxon>Eukaryota</taxon>
        <taxon>Fungi</taxon>
        <taxon>Dikarya</taxon>
        <taxon>Ascomycota</taxon>
        <taxon>Saccharomycotina</taxon>
        <taxon>Pichiomycetes</taxon>
        <taxon>Debaryomycetaceae</taxon>
        <taxon>Diutina</taxon>
    </lineage>
</organism>
<keyword evidence="7" id="KW-0472">Membrane</keyword>
<keyword evidence="14" id="KW-1185">Reference proteome</keyword>
<dbReference type="GO" id="GO:0034727">
    <property type="term" value="P:piecemeal microautophagy of the nucleus"/>
    <property type="evidence" value="ECO:0007669"/>
    <property type="project" value="TreeGrafter"/>
</dbReference>
<dbReference type="GO" id="GO:0005769">
    <property type="term" value="C:early endosome"/>
    <property type="evidence" value="ECO:0007669"/>
    <property type="project" value="TreeGrafter"/>
</dbReference>
<dbReference type="Gene3D" id="1.20.1270.60">
    <property type="entry name" value="Arfaptin homology (AH) domain/BAR domain"/>
    <property type="match status" value="1"/>
</dbReference>
<feature type="domain" description="PX" evidence="12">
    <location>
        <begin position="139"/>
        <end position="278"/>
    </location>
</feature>
<dbReference type="GO" id="GO:0015031">
    <property type="term" value="P:protein transport"/>
    <property type="evidence" value="ECO:0007669"/>
    <property type="project" value="TreeGrafter"/>
</dbReference>
<evidence type="ECO:0000256" key="8">
    <source>
        <dbReference type="ARBA" id="ARBA00040748"/>
    </source>
</evidence>
<keyword evidence="6" id="KW-0446">Lipid-binding</keyword>